<dbReference type="PROSITE" id="PS52053">
    <property type="entry name" value="NEL"/>
    <property type="match status" value="1"/>
</dbReference>
<evidence type="ECO:0000313" key="8">
    <source>
        <dbReference type="EMBL" id="RON27858.1"/>
    </source>
</evidence>
<dbReference type="SUPFAM" id="SSF52075">
    <property type="entry name" value="Outer arm dynein light chain 1"/>
    <property type="match status" value="1"/>
</dbReference>
<dbReference type="Pfam" id="PF20178">
    <property type="entry name" value="ToxA_N"/>
    <property type="match status" value="1"/>
</dbReference>
<keyword evidence="5" id="KW-0843">Virulence</keyword>
<reference evidence="8 9" key="1">
    <citation type="submission" date="2016-10" db="EMBL/GenBank/DDBJ databases">
        <title>Comparative genome analysis of multiple Pseudomonas spp. focuses on biocontrol and plant growth promoting traits.</title>
        <authorList>
            <person name="Tao X.-Y."/>
            <person name="Taylor C.G."/>
        </authorList>
    </citation>
    <scope>NUCLEOTIDE SEQUENCE [LARGE SCALE GENOMIC DNA]</scope>
    <source>
        <strain evidence="8 9">94G2</strain>
    </source>
</reference>
<evidence type="ECO:0000256" key="1">
    <source>
        <dbReference type="ARBA" id="ARBA00000900"/>
    </source>
</evidence>
<keyword evidence="6" id="KW-1035">Host cytoplasm</keyword>
<dbReference type="GO" id="GO:0061630">
    <property type="term" value="F:ubiquitin protein ligase activity"/>
    <property type="evidence" value="ECO:0007669"/>
    <property type="project" value="UniProtKB-EC"/>
</dbReference>
<dbReference type="EC" id="2.3.2.27" evidence="2"/>
<dbReference type="InterPro" id="IPR029487">
    <property type="entry name" value="NEL_dom"/>
</dbReference>
<evidence type="ECO:0000256" key="6">
    <source>
        <dbReference type="PROSITE-ProRule" id="PRU01398"/>
    </source>
</evidence>
<dbReference type="PANTHER" id="PTHR48051">
    <property type="match status" value="1"/>
</dbReference>
<dbReference type="Proteomes" id="UP000283260">
    <property type="component" value="Unassembled WGS sequence"/>
</dbReference>
<gene>
    <name evidence="8" type="ORF">BK661_24050</name>
</gene>
<keyword evidence="6" id="KW-0832">Ubl conjugation</keyword>
<comment type="similarity">
    <text evidence="6">Belongs to the LRR-containing bacterial E3 ligase family.</text>
</comment>
<dbReference type="InterPro" id="IPR050216">
    <property type="entry name" value="LRR_domain-containing"/>
</dbReference>
<sequence>MTNLSRIDQRRRNTKKNQDGINDTWIAQALPAWIADISPVNARALKAAQRDFAPFKTHARSAHHQLKEAISEHWSTQNAVDALLDNLTDVYAFAEPLLKNALSEHYGDIDVRNTYLRLYAAANLPWWVHDFKGGTKVRTVSLLNAALHNFSDNETFSDFAFLDAPDPRGQMKTLHINHRITGAPLTAQAFKAICRDLDIGARYQQALRQALGFGSSRVANNVRMAVIASQKAALKAAAHLALLNKHIDAHAHRLILDLVHGRQDLRLDGKHVSYYNLAMMETVLAGILLITTDPGPGGSPGRLIAYVPHDNQHPLKEYPSPAEFMAELTRQLQEEKPADGQSSDGFGYQQFFSQFVPHKERGHFFASLNQRLSTVKWHQRDRQAGGPVWRDTPVDNPNLSFSVQAITDDYQNRSPNPAHDDLWQYLFRIRLNKIVNDARDLAISTQDADRMARWAWWDNLEKMLSDIFNVALFVVTPFVPVLGELMLAYTAYQLTDEVFEGVVDWAEGQTTEAAGHVLGIVENLVQFGIFGSAAELGNSLSSPFINAMKPVQLPDGSQRLWHPDLTAYQQHNLSLPADSTPDAWGLHRHQGKSILPHEGKLLEVEREPSGRMRVIHPRRPDAYRPQVTHNGLGAFVHEGEQPRAWSERQLMRRLGHSVERFSDGELEQIRAISGTDHDTLRRMYVESDAPPPLLADALKRFEAYEDVARLEEQIRSGLPLTPDPASAWFEQTVTELPGWPHDKALRVLHQSSASAQDRLYGNPEALPSDILSISLADIMAGQLPERVVAFLEEPELAVMLGPGVPPAHRAQALRNQLADYVEGDMNRLAKQTYRAREKTRDPQVRLLRDAFPELPSSISQTLLTNATGAERLAMLSEKRLPLRIKNQARELNFEVRAVRATESLYGHSGLTADTERLLLNTLRLHSDVFTDLRVDIRDGSPHGRLRCSVGAQSATRVRTLVSSGGRNKYEVFDEDNRLYGASSLYESLLRAMPQDQRNALGFQLGQGKALKHWFKQILVTPEVRRTALAELPIRSQRDRITTLLLQGGGLSKDGSASLDRRVRDLYPTFSAEEATRFVEALTTQGDPLTALSALEDELDDLRITLNQWRYQQPDIWGPDPQGFRDGGGRHIAERLIECFERRSLVFDERSLHPHGGYRLDLSVELSSVNLETWWKQKPDLKRFLDKVSVLNLDNTRFSSEPGGLLKDFAHLDELSARGCQLTEIPQGITAMHVLSTLRLNNNHIRLTAQSVEQLSRLTYLKTLRLDHNPLGALPDIGRMPGLMIVSLRGTGIDTWPRGTFAKPRPRGFFLDLQDNPLARIPDVLPGSNDAFVIARTRLDAQALSDVNRLAYEDLRRSVGLSPRHAYPPATDNDLVFWPVTDDSEWWTPSPGLGRYRGEAWGDLADEPDSAGFFTVIRGLTLSADYRAGGEFRADLAKRVWRMIDAADMDAELRNRLFTMASSPVNCADAGAQLFNNMGLEVMASEARSLSTSPQMLERQLVTLARSAARLDHVNEIARADMQKRMASGLTPDEVEVYLAYQTGLARRLDLPWQSRSMLHRPVAGVSESMIDHAYGAVLSLEYGDGLVNKMLEQRFWIEYLRATHPRALEENTELYTVVKAGLLADLRQTQNERAHTRHRTDEYKNQLAEKLKDLARQLSVPESVVFTGKEMTDEVYNRLINDLFDDEKELARRLTRMALRMAGH</sequence>
<organism evidence="8 9">
    <name type="scientific">Pseudomonas frederiksbergensis</name>
    <dbReference type="NCBI Taxonomy" id="104087"/>
    <lineage>
        <taxon>Bacteria</taxon>
        <taxon>Pseudomonadati</taxon>
        <taxon>Pseudomonadota</taxon>
        <taxon>Gammaproteobacteria</taxon>
        <taxon>Pseudomonadales</taxon>
        <taxon>Pseudomonadaceae</taxon>
        <taxon>Pseudomonas</taxon>
    </lineage>
</organism>
<feature type="active site" description="Glycyl thioester intermediate" evidence="6">
    <location>
        <position position="1466"/>
    </location>
</feature>
<dbReference type="GO" id="GO:0005737">
    <property type="term" value="C:cytoplasm"/>
    <property type="evidence" value="ECO:0007669"/>
    <property type="project" value="TreeGrafter"/>
</dbReference>
<comment type="PTM">
    <text evidence="6">Ubiquitinated in the presence of host E1 ubiquitin-activating enzyme, E2 ubiquitin-conjugating enzyme and ubiquitin.</text>
</comment>
<dbReference type="PANTHER" id="PTHR48051:SF1">
    <property type="entry name" value="RAS SUPPRESSOR PROTEIN 1"/>
    <property type="match status" value="1"/>
</dbReference>
<name>A0A423IQX5_9PSED</name>
<protein>
    <recommendedName>
        <fullName evidence="2">RING-type E3 ubiquitin transferase</fullName>
        <ecNumber evidence="2">2.3.2.27</ecNumber>
    </recommendedName>
</protein>
<dbReference type="GO" id="GO:0005576">
    <property type="term" value="C:extracellular region"/>
    <property type="evidence" value="ECO:0007669"/>
    <property type="project" value="UniProtKB-UniRule"/>
</dbReference>
<evidence type="ECO:0000259" key="7">
    <source>
        <dbReference type="PROSITE" id="PS52053"/>
    </source>
</evidence>
<keyword evidence="6" id="KW-0833">Ubl conjugation pathway</keyword>
<comment type="caution">
    <text evidence="8">The sequence shown here is derived from an EMBL/GenBank/DDBJ whole genome shotgun (WGS) entry which is preliminary data.</text>
</comment>
<evidence type="ECO:0000256" key="2">
    <source>
        <dbReference type="ARBA" id="ARBA00012483"/>
    </source>
</evidence>
<dbReference type="Gene3D" id="3.80.10.10">
    <property type="entry name" value="Ribonuclease Inhibitor"/>
    <property type="match status" value="1"/>
</dbReference>
<dbReference type="InterPro" id="IPR046673">
    <property type="entry name" value="ToxA_N"/>
</dbReference>
<dbReference type="GO" id="GO:0016567">
    <property type="term" value="P:protein ubiquitination"/>
    <property type="evidence" value="ECO:0007669"/>
    <property type="project" value="InterPro"/>
</dbReference>
<keyword evidence="4" id="KW-0677">Repeat</keyword>
<dbReference type="Gene3D" id="1.20.58.360">
    <property type="entry name" value="Shigella T3SS effector IpaH defines"/>
    <property type="match status" value="1"/>
</dbReference>
<evidence type="ECO:0000256" key="3">
    <source>
        <dbReference type="ARBA" id="ARBA00022614"/>
    </source>
</evidence>
<proteinExistence type="inferred from homology"/>
<feature type="domain" description="NEL" evidence="7">
    <location>
        <begin position="1378"/>
        <end position="1678"/>
    </location>
</feature>
<dbReference type="InterPro" id="IPR032675">
    <property type="entry name" value="LRR_dom_sf"/>
</dbReference>
<evidence type="ECO:0000313" key="9">
    <source>
        <dbReference type="Proteomes" id="UP000283260"/>
    </source>
</evidence>
<keyword evidence="6" id="KW-0808">Transferase</keyword>
<evidence type="ECO:0000256" key="4">
    <source>
        <dbReference type="ARBA" id="ARBA00022737"/>
    </source>
</evidence>
<comment type="catalytic activity">
    <reaction evidence="1">
        <text>S-ubiquitinyl-[E2 ubiquitin-conjugating enzyme]-L-cysteine + [acceptor protein]-L-lysine = [E2 ubiquitin-conjugating enzyme]-L-cysteine + N(6)-ubiquitinyl-[acceptor protein]-L-lysine.</text>
        <dbReference type="EC" id="2.3.2.27"/>
    </reaction>
</comment>
<keyword evidence="6" id="KW-0964">Secreted</keyword>
<keyword evidence="3" id="KW-0433">Leucine-rich repeat</keyword>
<dbReference type="Pfam" id="PF14496">
    <property type="entry name" value="NEL"/>
    <property type="match status" value="1"/>
</dbReference>
<dbReference type="EMBL" id="MOBL01000030">
    <property type="protein sequence ID" value="RON27858.1"/>
    <property type="molecule type" value="Genomic_DNA"/>
</dbReference>
<evidence type="ECO:0000256" key="5">
    <source>
        <dbReference type="ARBA" id="ARBA00023026"/>
    </source>
</evidence>
<accession>A0A423IQX5</accession>